<reference evidence="1 2" key="1">
    <citation type="journal article" date="2014" name="Genome Announc.">
        <title>Complete Genome Sequence of Mycoplasma ovis Strain Michigan, a Hemoplasma of Sheep with Two Distinct 16S rRNA Genes.</title>
        <authorList>
            <person name="Deshuillers P.L."/>
            <person name="Santos A.P."/>
            <person name="do Nascimento N.C."/>
            <person name="Hampel J.A."/>
            <person name="Bergin I.L."/>
            <person name="Dyson M.C."/>
            <person name="Messick J.B."/>
        </authorList>
    </citation>
    <scope>NUCLEOTIDE SEQUENCE [LARGE SCALE GENOMIC DNA]</scope>
    <source>
        <strain evidence="1 2">Michigan</strain>
    </source>
</reference>
<gene>
    <name evidence="1" type="ORF">OVS_03735</name>
</gene>
<accession>A0ABM5P0U6</accession>
<name>A0ABM5P0U6_9MOLU</name>
<dbReference type="Proteomes" id="UP000018745">
    <property type="component" value="Chromosome"/>
</dbReference>
<dbReference type="RefSeq" id="WP_024071505.1">
    <property type="nucleotide sequence ID" value="NC_023062.1"/>
</dbReference>
<evidence type="ECO:0000313" key="1">
    <source>
        <dbReference type="EMBL" id="AHC40046.1"/>
    </source>
</evidence>
<evidence type="ECO:0000313" key="2">
    <source>
        <dbReference type="Proteomes" id="UP000018745"/>
    </source>
</evidence>
<sequence>MSKNKSNKLNELQKLEDTSFNVESCYSEELPLEEKITRTVLYLSKIDGIPNVESLLNNLKLQKSNALSLYDILSSEIKNKLWSHLEELFELKLNSSRLERSMDHLLYVVRTNNLLPNNLTQEHLPRSKEYRQFLSLYSENMNFQQGILKLKSSISLLLDSQRLLDKNFAVQMSQIDYQIISLARILSNLNEARREEVDSLYASKFDRVEELIRDITSREDKFNKLRLSMKLNPENFIYNGFKKNILNDLNSLDQLVVTRK</sequence>
<keyword evidence="2" id="KW-1185">Reference proteome</keyword>
<protein>
    <submittedName>
        <fullName evidence="1">Uncharacterized protein</fullName>
    </submittedName>
</protein>
<proteinExistence type="predicted"/>
<dbReference type="EMBL" id="CP006935">
    <property type="protein sequence ID" value="AHC40046.1"/>
    <property type="molecule type" value="Genomic_DNA"/>
</dbReference>
<organism evidence="1 2">
    <name type="scientific">Mycoplasma ovis str. Michigan</name>
    <dbReference type="NCBI Taxonomy" id="1415773"/>
    <lineage>
        <taxon>Bacteria</taxon>
        <taxon>Bacillati</taxon>
        <taxon>Mycoplasmatota</taxon>
        <taxon>Mollicutes</taxon>
        <taxon>Mycoplasmataceae</taxon>
        <taxon>Mycoplasma</taxon>
    </lineage>
</organism>